<proteinExistence type="predicted"/>
<keyword evidence="1" id="KW-0472">Membrane</keyword>
<keyword evidence="1" id="KW-1133">Transmembrane helix</keyword>
<dbReference type="Gene3D" id="1.20.120.1220">
    <property type="match status" value="1"/>
</dbReference>
<gene>
    <name evidence="2" type="ORF">CDIOL_21780</name>
</gene>
<dbReference type="AlphaFoldDB" id="A0AAV3VZ01"/>
<protein>
    <recommendedName>
        <fullName evidence="4">Prepilin peptidase</fullName>
    </recommendedName>
</protein>
<keyword evidence="1" id="KW-0812">Transmembrane</keyword>
<keyword evidence="3" id="KW-1185">Reference proteome</keyword>
<name>A0AAV3VZ01_9CLOT</name>
<feature type="transmembrane region" description="Helical" evidence="1">
    <location>
        <begin position="161"/>
        <end position="179"/>
    </location>
</feature>
<evidence type="ECO:0000313" key="3">
    <source>
        <dbReference type="Proteomes" id="UP000325212"/>
    </source>
</evidence>
<feature type="transmembrane region" description="Helical" evidence="1">
    <location>
        <begin position="114"/>
        <end position="140"/>
    </location>
</feature>
<sequence length="352" mass="40873">MINNLYITFLILCLLAISVMTFITDFNHGKILNRHLKIFMKVGFIIQLLYSLYLIFYEKQIHFFSGYFINLFIGTFVSICLYYFDIWGAGDSKYVMLMLLISPVNIFMENDAIAIHGLMIFVITFAIAFIYLFGESLYFFIKEVPALKNKKAFNIDSAKEFIINWIVSYSFITIIYKSINLISRGFLVVNMMLVRFSIMLIMFYFLDKIRKKRIGILIVILAILSNILDYFINGYASSFIINYKILLFILAVIVIRNLCSRYNYKKIKTDSVKAGMILSAGTFVGFFNSRVKGLPKFQSESIRSKITSEEAESVRRWANSKYGQEYVYIVRQIPFAPFISLGAIGSILYFIF</sequence>
<feature type="transmembrane region" description="Helical" evidence="1">
    <location>
        <begin position="238"/>
        <end position="259"/>
    </location>
</feature>
<feature type="transmembrane region" description="Helical" evidence="1">
    <location>
        <begin position="333"/>
        <end position="351"/>
    </location>
</feature>
<dbReference type="Proteomes" id="UP000325212">
    <property type="component" value="Unassembled WGS sequence"/>
</dbReference>
<dbReference type="RefSeq" id="WP_039768671.1">
    <property type="nucleotide sequence ID" value="NZ_BJLA01000006.1"/>
</dbReference>
<dbReference type="EMBL" id="BJLA01000006">
    <property type="protein sequence ID" value="GEA31255.1"/>
    <property type="molecule type" value="Genomic_DNA"/>
</dbReference>
<organism evidence="2 3">
    <name type="scientific">Clostridium diolis</name>
    <dbReference type="NCBI Taxonomy" id="223919"/>
    <lineage>
        <taxon>Bacteria</taxon>
        <taxon>Bacillati</taxon>
        <taxon>Bacillota</taxon>
        <taxon>Clostridia</taxon>
        <taxon>Eubacteriales</taxon>
        <taxon>Clostridiaceae</taxon>
        <taxon>Clostridium</taxon>
    </lineage>
</organism>
<feature type="transmembrane region" description="Helical" evidence="1">
    <location>
        <begin position="213"/>
        <end position="232"/>
    </location>
</feature>
<accession>A0AAV3VZ01</accession>
<feature type="transmembrane region" description="Helical" evidence="1">
    <location>
        <begin position="63"/>
        <end position="84"/>
    </location>
</feature>
<feature type="transmembrane region" description="Helical" evidence="1">
    <location>
        <begin position="6"/>
        <end position="26"/>
    </location>
</feature>
<feature type="transmembrane region" description="Helical" evidence="1">
    <location>
        <begin position="185"/>
        <end position="206"/>
    </location>
</feature>
<evidence type="ECO:0008006" key="4">
    <source>
        <dbReference type="Google" id="ProtNLM"/>
    </source>
</evidence>
<reference evidence="2 3" key="1">
    <citation type="submission" date="2019-06" db="EMBL/GenBank/DDBJ databases">
        <title>Draft genome sequence of Clostridium diolis DSM 15410.</title>
        <authorList>
            <person name="Kobayashi H."/>
            <person name="Tanizawa Y."/>
            <person name="Tohno M."/>
        </authorList>
    </citation>
    <scope>NUCLEOTIDE SEQUENCE [LARGE SCALE GENOMIC DNA]</scope>
    <source>
        <strain evidence="2 3">DSM 15410</strain>
    </source>
</reference>
<evidence type="ECO:0000313" key="2">
    <source>
        <dbReference type="EMBL" id="GEA31255.1"/>
    </source>
</evidence>
<evidence type="ECO:0000256" key="1">
    <source>
        <dbReference type="SAM" id="Phobius"/>
    </source>
</evidence>
<comment type="caution">
    <text evidence="2">The sequence shown here is derived from an EMBL/GenBank/DDBJ whole genome shotgun (WGS) entry which is preliminary data.</text>
</comment>
<feature type="transmembrane region" description="Helical" evidence="1">
    <location>
        <begin position="38"/>
        <end position="57"/>
    </location>
</feature>